<dbReference type="Proteomes" id="UP000193380">
    <property type="component" value="Unassembled WGS sequence"/>
</dbReference>
<reference evidence="2" key="1">
    <citation type="journal article" date="2014" name="Nat. Commun.">
        <title>The rainbow trout genome provides novel insights into evolution after whole-genome duplication in vertebrates.</title>
        <authorList>
            <person name="Berthelot C."/>
            <person name="Brunet F."/>
            <person name="Chalopin D."/>
            <person name="Juanchich A."/>
            <person name="Bernard M."/>
            <person name="Noel B."/>
            <person name="Bento P."/>
            <person name="Da Silva C."/>
            <person name="Labadie K."/>
            <person name="Alberti A."/>
            <person name="Aury J.M."/>
            <person name="Louis A."/>
            <person name="Dehais P."/>
            <person name="Bardou P."/>
            <person name="Montfort J."/>
            <person name="Klopp C."/>
            <person name="Cabau C."/>
            <person name="Gaspin C."/>
            <person name="Thorgaard G.H."/>
            <person name="Boussaha M."/>
            <person name="Quillet E."/>
            <person name="Guyomard R."/>
            <person name="Galiana D."/>
            <person name="Bobe J."/>
            <person name="Volff J.N."/>
            <person name="Genet C."/>
            <person name="Wincker P."/>
            <person name="Jaillon O."/>
            <person name="Roest Crollius H."/>
            <person name="Guiguen Y."/>
        </authorList>
    </citation>
    <scope>NUCLEOTIDE SEQUENCE [LARGE SCALE GENOMIC DNA]</scope>
</reference>
<evidence type="ECO:0000256" key="1">
    <source>
        <dbReference type="SAM" id="MobiDB-lite"/>
    </source>
</evidence>
<dbReference type="STRING" id="8022.A0A060XL08"/>
<evidence type="ECO:0008006" key="4">
    <source>
        <dbReference type="Google" id="ProtNLM"/>
    </source>
</evidence>
<accession>A0A060XL08</accession>
<protein>
    <recommendedName>
        <fullName evidence="4">NMDA receptor synaptonuclear signaling and neuronal migration factor a</fullName>
    </recommendedName>
</protein>
<dbReference type="EMBL" id="FR905576">
    <property type="protein sequence ID" value="CDQ80243.1"/>
    <property type="molecule type" value="Genomic_DNA"/>
</dbReference>
<evidence type="ECO:0000313" key="2">
    <source>
        <dbReference type="EMBL" id="CDQ80243.1"/>
    </source>
</evidence>
<name>A0A060XL08_ONCMY</name>
<organism evidence="2 3">
    <name type="scientific">Oncorhynchus mykiss</name>
    <name type="common">Rainbow trout</name>
    <name type="synonym">Salmo gairdneri</name>
    <dbReference type="NCBI Taxonomy" id="8022"/>
    <lineage>
        <taxon>Eukaryota</taxon>
        <taxon>Metazoa</taxon>
        <taxon>Chordata</taxon>
        <taxon>Craniata</taxon>
        <taxon>Vertebrata</taxon>
        <taxon>Euteleostomi</taxon>
        <taxon>Actinopterygii</taxon>
        <taxon>Neopterygii</taxon>
        <taxon>Teleostei</taxon>
        <taxon>Protacanthopterygii</taxon>
        <taxon>Salmoniformes</taxon>
        <taxon>Salmonidae</taxon>
        <taxon>Salmoninae</taxon>
        <taxon>Oncorhynchus</taxon>
    </lineage>
</organism>
<gene>
    <name evidence="2" type="ORF">GSONMT00041737001</name>
</gene>
<sequence length="243" mass="27401">MVGSRRMKAQSGDLQSSSGALDEGSQEDADWEEEREMERAACEGEDFIPPKIMLISSKVPKAEYVPNIIRRDDPSVIPILYVSPSHLLILTFISLSFPPITEEIEKKLTAYRKGCKIWNMLIFCQGGPGHLYLLKNKVATFAKVEKEEDMIQFWKKLSQFMSKLNPEPNLIHIMGCYVLGSANGEKVWISSFPVLGKMLVTFSKICHVGFPEIPVVKLLDFLLLPFLIPGIFQTGSLQKNAFF</sequence>
<feature type="region of interest" description="Disordered" evidence="1">
    <location>
        <begin position="1"/>
        <end position="36"/>
    </location>
</feature>
<evidence type="ECO:0000313" key="3">
    <source>
        <dbReference type="Proteomes" id="UP000193380"/>
    </source>
</evidence>
<dbReference type="PANTHER" id="PTHR32061">
    <property type="entry name" value="NMDA RECEPTOR SYNAPTONUCLEAR SIGNALING AND NEURONAL MIGRATION FACTOR"/>
    <property type="match status" value="1"/>
</dbReference>
<dbReference type="PaxDb" id="8022-A0A060XL08"/>
<proteinExistence type="predicted"/>
<feature type="compositionally biased region" description="Acidic residues" evidence="1">
    <location>
        <begin position="24"/>
        <end position="35"/>
    </location>
</feature>
<reference evidence="2" key="2">
    <citation type="submission" date="2014-03" db="EMBL/GenBank/DDBJ databases">
        <authorList>
            <person name="Genoscope - CEA"/>
        </authorList>
    </citation>
    <scope>NUCLEOTIDE SEQUENCE</scope>
</reference>
<dbReference type="GO" id="GO:2001222">
    <property type="term" value="P:regulation of neuron migration"/>
    <property type="evidence" value="ECO:0007669"/>
    <property type="project" value="InterPro"/>
</dbReference>
<dbReference type="GO" id="GO:0048168">
    <property type="term" value="P:regulation of neuronal synaptic plasticity"/>
    <property type="evidence" value="ECO:0007669"/>
    <property type="project" value="InterPro"/>
</dbReference>
<dbReference type="AlphaFoldDB" id="A0A060XL08"/>
<dbReference type="InterPro" id="IPR033374">
    <property type="entry name" value="NSMF"/>
</dbReference>